<dbReference type="Proteomes" id="UP001140230">
    <property type="component" value="Unassembled WGS sequence"/>
</dbReference>
<dbReference type="InterPro" id="IPR001242">
    <property type="entry name" value="Condensation_dom"/>
</dbReference>
<dbReference type="Gene3D" id="3.30.559.10">
    <property type="entry name" value="Chloramphenicol acetyltransferase-like domain"/>
    <property type="match status" value="1"/>
</dbReference>
<dbReference type="GO" id="GO:0043041">
    <property type="term" value="P:amino acid activation for nonribosomal peptide biosynthetic process"/>
    <property type="evidence" value="ECO:0007669"/>
    <property type="project" value="TreeGrafter"/>
</dbReference>
<dbReference type="AlphaFoldDB" id="A0A9X4BSP9"/>
<dbReference type="EMBL" id="JANWTP010000044">
    <property type="protein sequence ID" value="MDC8638898.1"/>
    <property type="molecule type" value="Genomic_DNA"/>
</dbReference>
<gene>
    <name evidence="4" type="ORF">NY667_14005</name>
</gene>
<dbReference type="GO" id="GO:0044550">
    <property type="term" value="P:secondary metabolite biosynthetic process"/>
    <property type="evidence" value="ECO:0007669"/>
    <property type="project" value="TreeGrafter"/>
</dbReference>
<dbReference type="InterPro" id="IPR036736">
    <property type="entry name" value="ACP-like_sf"/>
</dbReference>
<evidence type="ECO:0000256" key="1">
    <source>
        <dbReference type="ARBA" id="ARBA00022450"/>
    </source>
</evidence>
<evidence type="ECO:0000313" key="4">
    <source>
        <dbReference type="EMBL" id="MDC8638898.1"/>
    </source>
</evidence>
<dbReference type="InterPro" id="IPR009081">
    <property type="entry name" value="PP-bd_ACP"/>
</dbReference>
<dbReference type="PROSITE" id="PS50075">
    <property type="entry name" value="CARRIER"/>
    <property type="match status" value="1"/>
</dbReference>
<dbReference type="PANTHER" id="PTHR45527:SF1">
    <property type="entry name" value="FATTY ACID SYNTHASE"/>
    <property type="match status" value="1"/>
</dbReference>
<dbReference type="Gene3D" id="1.10.1200.10">
    <property type="entry name" value="ACP-like"/>
    <property type="match status" value="1"/>
</dbReference>
<reference evidence="4" key="2">
    <citation type="submission" date="2022-08" db="EMBL/GenBank/DDBJ databases">
        <authorList>
            <person name="Iruegas-Bocardo F."/>
            <person name="Weisberg A.J."/>
            <person name="Riutta E.R."/>
            <person name="Kilday K."/>
            <person name="Bonkowski J.C."/>
            <person name="Creswell T."/>
            <person name="Daughtrey M.L."/>
            <person name="Rane K."/>
            <person name="Grunwald N.J."/>
            <person name="Chang J.H."/>
            <person name="Putnam M.L."/>
        </authorList>
    </citation>
    <scope>NUCLEOTIDE SEQUENCE</scope>
    <source>
        <strain evidence="4">22-338</strain>
    </source>
</reference>
<dbReference type="GO" id="GO:0005737">
    <property type="term" value="C:cytoplasm"/>
    <property type="evidence" value="ECO:0007669"/>
    <property type="project" value="TreeGrafter"/>
</dbReference>
<comment type="caution">
    <text evidence="4">The sequence shown here is derived from an EMBL/GenBank/DDBJ whole genome shotgun (WGS) entry which is preliminary data.</text>
</comment>
<reference evidence="4" key="1">
    <citation type="journal article" date="2022" name="Phytopathology">
        <title>Whole genome sequencing-based tracing of a 2022 introduction and outbreak of Xanthomonas hortorum pv. pelargonii.</title>
        <authorList>
            <person name="Iruegas Bocardo F."/>
            <person name="Weisberg A.J."/>
            <person name="Riutta E.R."/>
            <person name="Kilday K.B."/>
            <person name="Bonkowski J.C."/>
            <person name="Creswell T.C."/>
            <person name="Daughtrey M."/>
            <person name="Rane K.K."/>
            <person name="Grunwald N.J."/>
            <person name="Chang J.H."/>
            <person name="Putnam M."/>
        </authorList>
    </citation>
    <scope>NUCLEOTIDE SEQUENCE</scope>
    <source>
        <strain evidence="4">22-338</strain>
    </source>
</reference>
<dbReference type="SMART" id="SM00823">
    <property type="entry name" value="PKS_PP"/>
    <property type="match status" value="1"/>
</dbReference>
<proteinExistence type="predicted"/>
<dbReference type="InterPro" id="IPR020806">
    <property type="entry name" value="PKS_PP-bd"/>
</dbReference>
<keyword evidence="2" id="KW-0597">Phosphoprotein</keyword>
<dbReference type="GO" id="GO:0031177">
    <property type="term" value="F:phosphopantetheine binding"/>
    <property type="evidence" value="ECO:0007669"/>
    <property type="project" value="InterPro"/>
</dbReference>
<dbReference type="InterPro" id="IPR023213">
    <property type="entry name" value="CAT-like_dom_sf"/>
</dbReference>
<dbReference type="PANTHER" id="PTHR45527">
    <property type="entry name" value="NONRIBOSOMAL PEPTIDE SYNTHETASE"/>
    <property type="match status" value="1"/>
</dbReference>
<organism evidence="4 5">
    <name type="scientific">Xanthomonas hortorum pv. hederae</name>
    <dbReference type="NCBI Taxonomy" id="453603"/>
    <lineage>
        <taxon>Bacteria</taxon>
        <taxon>Pseudomonadati</taxon>
        <taxon>Pseudomonadota</taxon>
        <taxon>Gammaproteobacteria</taxon>
        <taxon>Lysobacterales</taxon>
        <taxon>Lysobacteraceae</taxon>
        <taxon>Xanthomonas</taxon>
    </lineage>
</organism>
<dbReference type="Pfam" id="PF00550">
    <property type="entry name" value="PP-binding"/>
    <property type="match status" value="1"/>
</dbReference>
<dbReference type="SUPFAM" id="SSF47336">
    <property type="entry name" value="ACP-like"/>
    <property type="match status" value="1"/>
</dbReference>
<sequence>MDELKQRIANLSAERREALRRLAPEQYAALVAADHAGQALEQQLKDIWSDVLGIAVARDDNYFELGGDSVLSVSIVAKARAGGLPLSSTLLFRHPTVAGLAQALKQVPAEHSGEPAIEPTAATAAVLAAPLTPLQLGMVFHSQHDAGQAAYVSQLSCALSGPLDRDRVEQAWKQLAQRHAVLQAAVDLDDPLHPRLRRYRDAMPSIEYRMLEGATAEAAQRSLQAFLEQDLAREFDLARAPLMRVTLLETEHGQHRCVWTHHHLLLDGWSQLIVLQEFQSLYLGDVLPSVTTSFLDYANWLARRETDAAAAFWKTYLRGAAPLSLAHTATAATAKQARIAVRLAAADIAVPALAKRLRVTPAVLLEAAWALALGQIAATAEVSFGLTASVRPAELPDSERIVGLCINTLPMRIAIAHDGTVAAWLAGVQSAQHAWLEHAHAALPEVLRWTQAGKDLFDSLLVFENLPRQLAAQSGAVFREIADVVSTVREHYPLVLVVTPGEDFLAELKYLPAAIGDEQAQTVMALFECALHALHQETHMPALAARLRAAAHARMQTLREQRAADDRRLLLGARRAPVRLDTDAAS</sequence>
<keyword evidence="1" id="KW-0596">Phosphopantetheine</keyword>
<dbReference type="SUPFAM" id="SSF52777">
    <property type="entry name" value="CoA-dependent acyltransferases"/>
    <property type="match status" value="2"/>
</dbReference>
<evidence type="ECO:0000259" key="3">
    <source>
        <dbReference type="PROSITE" id="PS50075"/>
    </source>
</evidence>
<dbReference type="Pfam" id="PF00668">
    <property type="entry name" value="Condensation"/>
    <property type="match status" value="1"/>
</dbReference>
<feature type="domain" description="Carrier" evidence="3">
    <location>
        <begin position="35"/>
        <end position="108"/>
    </location>
</feature>
<dbReference type="GO" id="GO:0003824">
    <property type="term" value="F:catalytic activity"/>
    <property type="evidence" value="ECO:0007669"/>
    <property type="project" value="InterPro"/>
</dbReference>
<accession>A0A9X4BSP9</accession>
<name>A0A9X4BSP9_9XANT</name>
<dbReference type="Gene3D" id="3.30.559.30">
    <property type="entry name" value="Nonribosomal peptide synthetase, condensation domain"/>
    <property type="match status" value="1"/>
</dbReference>
<dbReference type="RefSeq" id="WP_104576182.1">
    <property type="nucleotide sequence ID" value="NZ_CP168178.1"/>
</dbReference>
<evidence type="ECO:0000256" key="2">
    <source>
        <dbReference type="ARBA" id="ARBA00022553"/>
    </source>
</evidence>
<evidence type="ECO:0000313" key="5">
    <source>
        <dbReference type="Proteomes" id="UP001140230"/>
    </source>
</evidence>
<protein>
    <submittedName>
        <fullName evidence="4">Condensation domain-containing protein</fullName>
    </submittedName>
</protein>